<keyword evidence="2" id="KW-1185">Reference proteome</keyword>
<name>A0A9N9A9P1_9GLOM</name>
<gene>
    <name evidence="1" type="ORF">ALEPTO_LOCUS4511</name>
</gene>
<reference evidence="1" key="1">
    <citation type="submission" date="2021-06" db="EMBL/GenBank/DDBJ databases">
        <authorList>
            <person name="Kallberg Y."/>
            <person name="Tangrot J."/>
            <person name="Rosling A."/>
        </authorList>
    </citation>
    <scope>NUCLEOTIDE SEQUENCE</scope>
    <source>
        <strain evidence="1">FL130A</strain>
    </source>
</reference>
<accession>A0A9N9A9P1</accession>
<evidence type="ECO:0000313" key="2">
    <source>
        <dbReference type="Proteomes" id="UP000789508"/>
    </source>
</evidence>
<comment type="caution">
    <text evidence="1">The sequence shown here is derived from an EMBL/GenBank/DDBJ whole genome shotgun (WGS) entry which is preliminary data.</text>
</comment>
<dbReference type="OrthoDB" id="5428863at2759"/>
<organism evidence="1 2">
    <name type="scientific">Ambispora leptoticha</name>
    <dbReference type="NCBI Taxonomy" id="144679"/>
    <lineage>
        <taxon>Eukaryota</taxon>
        <taxon>Fungi</taxon>
        <taxon>Fungi incertae sedis</taxon>
        <taxon>Mucoromycota</taxon>
        <taxon>Glomeromycotina</taxon>
        <taxon>Glomeromycetes</taxon>
        <taxon>Archaeosporales</taxon>
        <taxon>Ambisporaceae</taxon>
        <taxon>Ambispora</taxon>
    </lineage>
</organism>
<proteinExistence type="predicted"/>
<sequence length="220" mass="24988">MTLSQALKEIKKRGRSVPIDGVYSILGLLPYGEHVKVDYNLAPEQALYDVMKIAFGHRSKIEMSNYTLTEFPRKETVREILPDGRLVIEYREENGYGGIDISLNDVCDYFEEGKGLVLFSSQSYIICEVGSSIQKLEGGFETEAGLYKKDVKVKTEIVKADYERIQKTLELVKENRYLVVPSLVELGNDKLQGGDYKQVVIGAKNYQVESQYQARIEIIK</sequence>
<dbReference type="EMBL" id="CAJVPS010001046">
    <property type="protein sequence ID" value="CAG8521925.1"/>
    <property type="molecule type" value="Genomic_DNA"/>
</dbReference>
<dbReference type="AlphaFoldDB" id="A0A9N9A9P1"/>
<evidence type="ECO:0000313" key="1">
    <source>
        <dbReference type="EMBL" id="CAG8521925.1"/>
    </source>
</evidence>
<protein>
    <submittedName>
        <fullName evidence="1">13959_t:CDS:1</fullName>
    </submittedName>
</protein>
<dbReference type="Proteomes" id="UP000789508">
    <property type="component" value="Unassembled WGS sequence"/>
</dbReference>